<comment type="caution">
    <text evidence="2">The sequence shown here is derived from an EMBL/GenBank/DDBJ whole genome shotgun (WGS) entry which is preliminary data.</text>
</comment>
<dbReference type="Proteomes" id="UP001162483">
    <property type="component" value="Unassembled WGS sequence"/>
</dbReference>
<keyword evidence="1" id="KW-1133">Transmembrane helix</keyword>
<proteinExistence type="predicted"/>
<accession>A0ABN9GPS9</accession>
<keyword evidence="1" id="KW-0472">Membrane</keyword>
<sequence>MIFFFFLAFRYVNSISFRRCLTVRSQTLTPISAHLFLICFVHFFVFKAYCFKFSILTL</sequence>
<feature type="transmembrane region" description="Helical" evidence="1">
    <location>
        <begin position="30"/>
        <end position="50"/>
    </location>
</feature>
<protein>
    <submittedName>
        <fullName evidence="2">Uncharacterized protein</fullName>
    </submittedName>
</protein>
<gene>
    <name evidence="2" type="ORF">SPARVUS_LOCUS14564854</name>
</gene>
<dbReference type="EMBL" id="CATNWA010019130">
    <property type="protein sequence ID" value="CAI9611455.1"/>
    <property type="molecule type" value="Genomic_DNA"/>
</dbReference>
<organism evidence="2 3">
    <name type="scientific">Staurois parvus</name>
    <dbReference type="NCBI Taxonomy" id="386267"/>
    <lineage>
        <taxon>Eukaryota</taxon>
        <taxon>Metazoa</taxon>
        <taxon>Chordata</taxon>
        <taxon>Craniata</taxon>
        <taxon>Vertebrata</taxon>
        <taxon>Euteleostomi</taxon>
        <taxon>Amphibia</taxon>
        <taxon>Batrachia</taxon>
        <taxon>Anura</taxon>
        <taxon>Neobatrachia</taxon>
        <taxon>Ranoidea</taxon>
        <taxon>Ranidae</taxon>
        <taxon>Staurois</taxon>
    </lineage>
</organism>
<keyword evidence="1" id="KW-0812">Transmembrane</keyword>
<evidence type="ECO:0000313" key="2">
    <source>
        <dbReference type="EMBL" id="CAI9611455.1"/>
    </source>
</evidence>
<keyword evidence="3" id="KW-1185">Reference proteome</keyword>
<evidence type="ECO:0000256" key="1">
    <source>
        <dbReference type="SAM" id="Phobius"/>
    </source>
</evidence>
<reference evidence="2" key="1">
    <citation type="submission" date="2023-05" db="EMBL/GenBank/DDBJ databases">
        <authorList>
            <person name="Stuckert A."/>
        </authorList>
    </citation>
    <scope>NUCLEOTIDE SEQUENCE</scope>
</reference>
<evidence type="ECO:0000313" key="3">
    <source>
        <dbReference type="Proteomes" id="UP001162483"/>
    </source>
</evidence>
<name>A0ABN9GPS9_9NEOB</name>